<sequence>MLGNIKIGIRLIAAFLVVASASGIVGMVGISNASKLNELADHLYSNEVLGVSYIKEANIDLIYIGRARSNALLATTAEERAKFLDMMNKSFDLLKNNMEKARPLMTSEKGKQLLDDFSRTWEAYLRDQATLAPLISASKLADHDPALTAALAAVREKANVLDDTMTQLAQVKEAAAKQASEETFTLYEQSRSLMIGTIVAALALGALLGFVISRGVSKPLGQALDAANRLADGDLTVRIESKNRDEVGQLLRAMQNMITKLSSVVGEVNSGAEALAGAAEEVSATAQSLSQASSEQAAGVEETSASIEQMTASISQNTENAKVTDGMAQQAAKEATHSGEAVKATVTAMKQIAQKIGIIDDIAYQTNLLALNAAIEAARAGEHGKGFAVVAAEVRKLAERSQVAAQEIGTVAGSSVELAEKAGALLDSMVPNIKKTSELVQEITAASEEQSSGVGQINVAVSQLSQTTQQNASSSEELAATAEEMSSQSEQLRQAMTFFRLAAGGNTARAGDAGSTRTSAAHTRAHRAVKPAGGLALAPALAFASTEMPDESQFAKF</sequence>
<feature type="region of interest" description="Disordered" evidence="4">
    <location>
        <begin position="468"/>
        <end position="489"/>
    </location>
</feature>
<proteinExistence type="inferred from homology"/>
<dbReference type="InterPro" id="IPR024478">
    <property type="entry name" value="HlyB_4HB_MCP"/>
</dbReference>
<feature type="domain" description="HAMP" evidence="6">
    <location>
        <begin position="214"/>
        <end position="266"/>
    </location>
</feature>
<protein>
    <submittedName>
        <fullName evidence="7">Methyl-accepting chemotaxis protein</fullName>
    </submittedName>
</protein>
<dbReference type="Pfam" id="PF00015">
    <property type="entry name" value="MCPsignal"/>
    <property type="match status" value="1"/>
</dbReference>
<evidence type="ECO:0000313" key="7">
    <source>
        <dbReference type="EMBL" id="WQD78238.1"/>
    </source>
</evidence>
<dbReference type="PANTHER" id="PTHR43531">
    <property type="entry name" value="PROTEIN ICFG"/>
    <property type="match status" value="1"/>
</dbReference>
<evidence type="ECO:0000313" key="8">
    <source>
        <dbReference type="Proteomes" id="UP001325479"/>
    </source>
</evidence>
<dbReference type="InterPro" id="IPR004089">
    <property type="entry name" value="MCPsignal_dom"/>
</dbReference>
<evidence type="ECO:0000259" key="5">
    <source>
        <dbReference type="PROSITE" id="PS50111"/>
    </source>
</evidence>
<dbReference type="EMBL" id="CP139965">
    <property type="protein sequence ID" value="WQD78238.1"/>
    <property type="molecule type" value="Genomic_DNA"/>
</dbReference>
<evidence type="ECO:0000256" key="1">
    <source>
        <dbReference type="ARBA" id="ARBA00022500"/>
    </source>
</evidence>
<feature type="compositionally biased region" description="Low complexity" evidence="4">
    <location>
        <begin position="472"/>
        <end position="487"/>
    </location>
</feature>
<gene>
    <name evidence="7" type="ORF">U0042_00530</name>
</gene>
<feature type="region of interest" description="Disordered" evidence="4">
    <location>
        <begin position="507"/>
        <end position="529"/>
    </location>
</feature>
<dbReference type="InterPro" id="IPR004090">
    <property type="entry name" value="Chemotax_Me-accpt_rcpt"/>
</dbReference>
<dbReference type="PRINTS" id="PR00260">
    <property type="entry name" value="CHEMTRNSDUCR"/>
</dbReference>
<dbReference type="InterPro" id="IPR051310">
    <property type="entry name" value="MCP_chemotaxis"/>
</dbReference>
<dbReference type="SUPFAM" id="SSF58104">
    <property type="entry name" value="Methyl-accepting chemotaxis protein (MCP) signaling domain"/>
    <property type="match status" value="1"/>
</dbReference>
<feature type="domain" description="Methyl-accepting transducer" evidence="5">
    <location>
        <begin position="271"/>
        <end position="486"/>
    </location>
</feature>
<dbReference type="PROSITE" id="PS50885">
    <property type="entry name" value="HAMP"/>
    <property type="match status" value="1"/>
</dbReference>
<dbReference type="PROSITE" id="PS50111">
    <property type="entry name" value="CHEMOTAXIS_TRANSDUC_2"/>
    <property type="match status" value="1"/>
</dbReference>
<dbReference type="CDD" id="cd06225">
    <property type="entry name" value="HAMP"/>
    <property type="match status" value="1"/>
</dbReference>
<dbReference type="RefSeq" id="WP_114812170.1">
    <property type="nucleotide sequence ID" value="NZ_CP139965.1"/>
</dbReference>
<dbReference type="InterPro" id="IPR003660">
    <property type="entry name" value="HAMP_dom"/>
</dbReference>
<dbReference type="Pfam" id="PF12729">
    <property type="entry name" value="4HB_MCP_1"/>
    <property type="match status" value="1"/>
</dbReference>
<dbReference type="PANTHER" id="PTHR43531:SF11">
    <property type="entry name" value="METHYL-ACCEPTING CHEMOTAXIS PROTEIN 3"/>
    <property type="match status" value="1"/>
</dbReference>
<keyword evidence="8" id="KW-1185">Reference proteome</keyword>
<keyword evidence="3" id="KW-0807">Transducer</keyword>
<dbReference type="SMART" id="SM00304">
    <property type="entry name" value="HAMP"/>
    <property type="match status" value="1"/>
</dbReference>
<dbReference type="SMART" id="SM00283">
    <property type="entry name" value="MA"/>
    <property type="match status" value="1"/>
</dbReference>
<dbReference type="Proteomes" id="UP001325479">
    <property type="component" value="Chromosome"/>
</dbReference>
<accession>A0ABZ0WLJ4</accession>
<dbReference type="Gene3D" id="1.10.287.950">
    <property type="entry name" value="Methyl-accepting chemotaxis protein"/>
    <property type="match status" value="1"/>
</dbReference>
<dbReference type="Pfam" id="PF00672">
    <property type="entry name" value="HAMP"/>
    <property type="match status" value="1"/>
</dbReference>
<evidence type="ECO:0000259" key="6">
    <source>
        <dbReference type="PROSITE" id="PS50885"/>
    </source>
</evidence>
<evidence type="ECO:0000256" key="4">
    <source>
        <dbReference type="SAM" id="MobiDB-lite"/>
    </source>
</evidence>
<evidence type="ECO:0000256" key="3">
    <source>
        <dbReference type="PROSITE-ProRule" id="PRU00284"/>
    </source>
</evidence>
<evidence type="ECO:0000256" key="2">
    <source>
        <dbReference type="ARBA" id="ARBA00029447"/>
    </source>
</evidence>
<reference evidence="7 8" key="1">
    <citation type="submission" date="2023-12" db="EMBL/GenBank/DDBJ databases">
        <title>Genome sequencing and assembly of bacterial species from a model synthetic community.</title>
        <authorList>
            <person name="Hogle S.L."/>
        </authorList>
    </citation>
    <scope>NUCLEOTIDE SEQUENCE [LARGE SCALE GENOMIC DNA]</scope>
    <source>
        <strain evidence="7 8">HAMBI 2494</strain>
    </source>
</reference>
<keyword evidence="1" id="KW-0145">Chemotaxis</keyword>
<comment type="similarity">
    <text evidence="2">Belongs to the methyl-accepting chemotaxis (MCP) protein family.</text>
</comment>
<organism evidence="7 8">
    <name type="scientific">Paraburkholderia kururiensis</name>
    <dbReference type="NCBI Taxonomy" id="984307"/>
    <lineage>
        <taxon>Bacteria</taxon>
        <taxon>Pseudomonadati</taxon>
        <taxon>Pseudomonadota</taxon>
        <taxon>Betaproteobacteria</taxon>
        <taxon>Burkholderiales</taxon>
        <taxon>Burkholderiaceae</taxon>
        <taxon>Paraburkholderia</taxon>
    </lineage>
</organism>
<name>A0ABZ0WLJ4_9BURK</name>